<dbReference type="Gene3D" id="3.40.50.720">
    <property type="entry name" value="NAD(P)-binding Rossmann-like Domain"/>
    <property type="match status" value="1"/>
</dbReference>
<evidence type="ECO:0000256" key="1">
    <source>
        <dbReference type="ARBA" id="ARBA00004450"/>
    </source>
</evidence>
<name>A0ABR2VXV8_9FUNG</name>
<comment type="similarity">
    <text evidence="2">Belongs to the FMP52 family.</text>
</comment>
<dbReference type="EMBL" id="JASJQH010007466">
    <property type="protein sequence ID" value="KAK9708657.1"/>
    <property type="molecule type" value="Genomic_DNA"/>
</dbReference>
<comment type="caution">
    <text evidence="4">The sequence shown here is derived from an EMBL/GenBank/DDBJ whole genome shotgun (WGS) entry which is preliminary data.</text>
</comment>
<evidence type="ECO:0000256" key="2">
    <source>
        <dbReference type="ARBA" id="ARBA00006617"/>
    </source>
</evidence>
<proteinExistence type="inferred from homology"/>
<sequence length="255" mass="28057">MSKIPTAQYKSALQTFQSQGLRALVLGGTGAVGKSVLSDLLETGIFKTVTSVGRREVPYDGPNKETLVQEVVNFEKIGESREKFRDQNVVFCSFGTTKAAAGSAEAFVKIDKDYVISTAKIIHEENLSKDSPSTSNVHFIYVSSANANKNSWFLYPKTKGEIEEELSKIGFKRLSILRPGILYTQGGRENPRLFETIAQKISSMTFEKALGASVNTVARAMRWVAVNPSKVTETNEHGTLVEVLSNGDIHQLDQF</sequence>
<accession>A0ABR2VXV8</accession>
<comment type="subcellular location">
    <subcellularLocation>
        <location evidence="1">Mitochondrion outer membrane</location>
        <topology evidence="1">Peripheral membrane protein</topology>
    </subcellularLocation>
</comment>
<gene>
    <name evidence="4" type="ORF">K7432_009504</name>
</gene>
<evidence type="ECO:0000313" key="5">
    <source>
        <dbReference type="Proteomes" id="UP001479436"/>
    </source>
</evidence>
<evidence type="ECO:0000259" key="3">
    <source>
        <dbReference type="Pfam" id="PF13460"/>
    </source>
</evidence>
<evidence type="ECO:0000313" key="4">
    <source>
        <dbReference type="EMBL" id="KAK9708657.1"/>
    </source>
</evidence>
<dbReference type="Proteomes" id="UP001479436">
    <property type="component" value="Unassembled WGS sequence"/>
</dbReference>
<dbReference type="PANTHER" id="PTHR14097">
    <property type="entry name" value="OXIDOREDUCTASE HTATIP2"/>
    <property type="match status" value="1"/>
</dbReference>
<keyword evidence="5" id="KW-1185">Reference proteome</keyword>
<feature type="domain" description="NAD(P)-binding" evidence="3">
    <location>
        <begin position="27"/>
        <end position="186"/>
    </location>
</feature>
<dbReference type="Pfam" id="PF13460">
    <property type="entry name" value="NAD_binding_10"/>
    <property type="match status" value="1"/>
</dbReference>
<reference evidence="4 5" key="1">
    <citation type="submission" date="2023-04" db="EMBL/GenBank/DDBJ databases">
        <title>Genome of Basidiobolus ranarum AG-B5.</title>
        <authorList>
            <person name="Stajich J.E."/>
            <person name="Carter-House D."/>
            <person name="Gryganskyi A."/>
        </authorList>
    </citation>
    <scope>NUCLEOTIDE SEQUENCE [LARGE SCALE GENOMIC DNA]</scope>
    <source>
        <strain evidence="4 5">AG-B5</strain>
    </source>
</reference>
<dbReference type="InterPro" id="IPR016040">
    <property type="entry name" value="NAD(P)-bd_dom"/>
</dbReference>
<dbReference type="InterPro" id="IPR036291">
    <property type="entry name" value="NAD(P)-bd_dom_sf"/>
</dbReference>
<dbReference type="SUPFAM" id="SSF51735">
    <property type="entry name" value="NAD(P)-binding Rossmann-fold domains"/>
    <property type="match status" value="1"/>
</dbReference>
<organism evidence="4 5">
    <name type="scientific">Basidiobolus ranarum</name>
    <dbReference type="NCBI Taxonomy" id="34480"/>
    <lineage>
        <taxon>Eukaryota</taxon>
        <taxon>Fungi</taxon>
        <taxon>Fungi incertae sedis</taxon>
        <taxon>Zoopagomycota</taxon>
        <taxon>Entomophthoromycotina</taxon>
        <taxon>Basidiobolomycetes</taxon>
        <taxon>Basidiobolales</taxon>
        <taxon>Basidiobolaceae</taxon>
        <taxon>Basidiobolus</taxon>
    </lineage>
</organism>
<protein>
    <recommendedName>
        <fullName evidence="3">NAD(P)-binding domain-containing protein</fullName>
    </recommendedName>
</protein>
<dbReference type="PANTHER" id="PTHR14097:SF7">
    <property type="entry name" value="OXIDOREDUCTASE HTATIP2"/>
    <property type="match status" value="1"/>
</dbReference>